<evidence type="ECO:0000256" key="5">
    <source>
        <dbReference type="ARBA" id="ARBA00022741"/>
    </source>
</evidence>
<dbReference type="EC" id="3.6.1.31" evidence="9"/>
<evidence type="ECO:0000256" key="6">
    <source>
        <dbReference type="ARBA" id="ARBA00022801"/>
    </source>
</evidence>
<name>A0A418VID5_RHOPL</name>
<keyword evidence="4 9" id="KW-0028">Amino-acid biosynthesis</keyword>
<dbReference type="Proteomes" id="UP000285523">
    <property type="component" value="Unassembled WGS sequence"/>
</dbReference>
<dbReference type="InterPro" id="IPR008179">
    <property type="entry name" value="HisE"/>
</dbReference>
<dbReference type="CDD" id="cd11534">
    <property type="entry name" value="NTP-PPase_HisIE_like"/>
    <property type="match status" value="1"/>
</dbReference>
<reference evidence="10 11" key="1">
    <citation type="submission" date="2018-09" db="EMBL/GenBank/DDBJ databases">
        <title>Draft genome sequence of Rhodopseudomonas palustris 2.1.18.</title>
        <authorList>
            <person name="Robertson S.L."/>
            <person name="Meyer T.E."/>
            <person name="Kyndt J.A."/>
        </authorList>
    </citation>
    <scope>NUCLEOTIDE SEQUENCE [LARGE SCALE GENOMIC DNA]</scope>
    <source>
        <strain evidence="10 11">2.1.18</strain>
    </source>
</reference>
<evidence type="ECO:0000313" key="11">
    <source>
        <dbReference type="Proteomes" id="UP000285523"/>
    </source>
</evidence>
<evidence type="ECO:0000256" key="8">
    <source>
        <dbReference type="ARBA" id="ARBA00023102"/>
    </source>
</evidence>
<comment type="catalytic activity">
    <reaction evidence="1 9">
        <text>1-(5-phospho-beta-D-ribosyl)-ATP + H2O = 1-(5-phospho-beta-D-ribosyl)-5'-AMP + diphosphate + H(+)</text>
        <dbReference type="Rhea" id="RHEA:22828"/>
        <dbReference type="ChEBI" id="CHEBI:15377"/>
        <dbReference type="ChEBI" id="CHEBI:15378"/>
        <dbReference type="ChEBI" id="CHEBI:33019"/>
        <dbReference type="ChEBI" id="CHEBI:59457"/>
        <dbReference type="ChEBI" id="CHEBI:73183"/>
        <dbReference type="EC" id="3.6.1.31"/>
    </reaction>
</comment>
<dbReference type="GO" id="GO:0005524">
    <property type="term" value="F:ATP binding"/>
    <property type="evidence" value="ECO:0007669"/>
    <property type="project" value="UniProtKB-KW"/>
</dbReference>
<sequence length="107" mass="11632">MARFTLQDLEGVIDARAASSGDVSYTRKLLDKGAEHCAKKFGEEAVELVIATVENDRNNLIAEAADVLFHMLVLLKARGVTLGEVEAALGQRTSMSGLEEKASRKRE</sequence>
<dbReference type="NCBIfam" id="NF001613">
    <property type="entry name" value="PRK00400.1-5"/>
    <property type="match status" value="1"/>
</dbReference>
<dbReference type="AlphaFoldDB" id="A0A418VID5"/>
<evidence type="ECO:0000256" key="2">
    <source>
        <dbReference type="ARBA" id="ARBA00005204"/>
    </source>
</evidence>
<protein>
    <recommendedName>
        <fullName evidence="9">Phosphoribosyl-ATP pyrophosphatase</fullName>
        <shortName evidence="9">PRA-PH</shortName>
        <ecNumber evidence="9">3.6.1.31</ecNumber>
    </recommendedName>
</protein>
<dbReference type="InterPro" id="IPR021130">
    <property type="entry name" value="PRib-ATP_PPHydrolase-like"/>
</dbReference>
<comment type="caution">
    <text evidence="10">The sequence shown here is derived from an EMBL/GenBank/DDBJ whole genome shotgun (WGS) entry which is preliminary data.</text>
</comment>
<dbReference type="NCBIfam" id="TIGR03188">
    <property type="entry name" value="histidine_hisI"/>
    <property type="match status" value="1"/>
</dbReference>
<dbReference type="UniPathway" id="UPA00031">
    <property type="reaction ID" value="UER00007"/>
</dbReference>
<accession>A0A418VID5</accession>
<evidence type="ECO:0000256" key="9">
    <source>
        <dbReference type="HAMAP-Rule" id="MF_01020"/>
    </source>
</evidence>
<proteinExistence type="inferred from homology"/>
<keyword evidence="6 9" id="KW-0378">Hydrolase</keyword>
<evidence type="ECO:0000256" key="3">
    <source>
        <dbReference type="ARBA" id="ARBA00009392"/>
    </source>
</evidence>
<evidence type="ECO:0000256" key="1">
    <source>
        <dbReference type="ARBA" id="ARBA00001460"/>
    </source>
</evidence>
<comment type="subcellular location">
    <subcellularLocation>
        <location evidence="9">Cytoplasm</location>
    </subcellularLocation>
</comment>
<dbReference type="GO" id="GO:0005737">
    <property type="term" value="C:cytoplasm"/>
    <property type="evidence" value="ECO:0007669"/>
    <property type="project" value="UniProtKB-SubCell"/>
</dbReference>
<evidence type="ECO:0000313" key="10">
    <source>
        <dbReference type="EMBL" id="RJF75853.1"/>
    </source>
</evidence>
<dbReference type="HAMAP" id="MF_01020">
    <property type="entry name" value="HisE"/>
    <property type="match status" value="1"/>
</dbReference>
<dbReference type="Pfam" id="PF01503">
    <property type="entry name" value="PRA-PH"/>
    <property type="match status" value="1"/>
</dbReference>
<gene>
    <name evidence="9" type="primary">hisE</name>
    <name evidence="10" type="ORF">D4Q52_08900</name>
</gene>
<comment type="similarity">
    <text evidence="3 9">Belongs to the PRA-PH family.</text>
</comment>
<comment type="pathway">
    <text evidence="2 9">Amino-acid biosynthesis; L-histidine biosynthesis; L-histidine from 5-phospho-alpha-D-ribose 1-diphosphate: step 2/9.</text>
</comment>
<dbReference type="PANTHER" id="PTHR42945:SF1">
    <property type="entry name" value="HISTIDINE BIOSYNTHESIS BIFUNCTIONAL PROTEIN HIS7"/>
    <property type="match status" value="1"/>
</dbReference>
<keyword evidence="9" id="KW-0963">Cytoplasm</keyword>
<dbReference type="GO" id="GO:0004636">
    <property type="term" value="F:phosphoribosyl-ATP diphosphatase activity"/>
    <property type="evidence" value="ECO:0007669"/>
    <property type="project" value="UniProtKB-UniRule"/>
</dbReference>
<dbReference type="OrthoDB" id="9814738at2"/>
<dbReference type="SUPFAM" id="SSF101386">
    <property type="entry name" value="all-alpha NTP pyrophosphatases"/>
    <property type="match status" value="1"/>
</dbReference>
<organism evidence="10 11">
    <name type="scientific">Rhodopseudomonas palustris</name>
    <dbReference type="NCBI Taxonomy" id="1076"/>
    <lineage>
        <taxon>Bacteria</taxon>
        <taxon>Pseudomonadati</taxon>
        <taxon>Pseudomonadota</taxon>
        <taxon>Alphaproteobacteria</taxon>
        <taxon>Hyphomicrobiales</taxon>
        <taxon>Nitrobacteraceae</taxon>
        <taxon>Rhodopseudomonas</taxon>
    </lineage>
</organism>
<dbReference type="GO" id="GO:0000105">
    <property type="term" value="P:L-histidine biosynthetic process"/>
    <property type="evidence" value="ECO:0007669"/>
    <property type="project" value="UniProtKB-UniRule"/>
</dbReference>
<evidence type="ECO:0000256" key="4">
    <source>
        <dbReference type="ARBA" id="ARBA00022605"/>
    </source>
</evidence>
<dbReference type="PANTHER" id="PTHR42945">
    <property type="entry name" value="HISTIDINE BIOSYNTHESIS BIFUNCTIONAL PROTEIN"/>
    <property type="match status" value="1"/>
</dbReference>
<dbReference type="Gene3D" id="1.10.287.1080">
    <property type="entry name" value="MazG-like"/>
    <property type="match status" value="1"/>
</dbReference>
<keyword evidence="7 9" id="KW-0067">ATP-binding</keyword>
<keyword evidence="8 9" id="KW-0368">Histidine biosynthesis</keyword>
<dbReference type="EMBL" id="QYYD01000007">
    <property type="protein sequence ID" value="RJF75853.1"/>
    <property type="molecule type" value="Genomic_DNA"/>
</dbReference>
<keyword evidence="5 9" id="KW-0547">Nucleotide-binding</keyword>
<dbReference type="RefSeq" id="WP_119856181.1">
    <property type="nucleotide sequence ID" value="NZ_QYYD01000007.1"/>
</dbReference>
<evidence type="ECO:0000256" key="7">
    <source>
        <dbReference type="ARBA" id="ARBA00022840"/>
    </source>
</evidence>